<dbReference type="HOGENOM" id="CLU_032691_0_1_1"/>
<name>F0WV30_9STRA</name>
<dbReference type="EMBL" id="FR824331">
    <property type="protein sequence ID" value="CCA25267.1"/>
    <property type="molecule type" value="Genomic_DNA"/>
</dbReference>
<dbReference type="AlphaFoldDB" id="F0WV30"/>
<dbReference type="PANTHER" id="PTHR47169">
    <property type="entry name" value="OS01G0541250 PROTEIN"/>
    <property type="match status" value="1"/>
</dbReference>
<dbReference type="GO" id="GO:0003676">
    <property type="term" value="F:nucleic acid binding"/>
    <property type="evidence" value="ECO:0007669"/>
    <property type="project" value="InterPro"/>
</dbReference>
<dbReference type="InterPro" id="IPR056671">
    <property type="entry name" value="DUF7769"/>
</dbReference>
<proteinExistence type="predicted"/>
<sequence>MDNFDWIKLVFACGCQKTELTYHTGHEGRELIDGTERLTLKVHHNRLTVEEKSALVMELLEGSKNSRLQHGALKEASEKWNVNVHTVYRVWKRYCSQRADSATRGITFEGNACNIGRKGVSEEYIKDLHERISKLKLEHRDDLRSLSAALAIPSTTLQRYVKSKVLRVHTVTLKPTLSEDQNAERVRFISSFITLIPRGATFSPMYDRVHLDEKWFFMKKTKRRVYLTPTEPTPYLHTRHKSHIPKIMFLCAVARPRINSCTGEVFDGRLGMWPFANYAPAERASRNREAGTLVLKSFPANKETYKRMLIDSVLPAIKLNWPSWSGRRIVLQRDNATSHRSVVDAKFLEAATADSRDFTIHCQPPQSPNLNVLALGFFTPFRACSLKSVPTH</sequence>
<reference evidence="2" key="2">
    <citation type="submission" date="2011-02" db="EMBL/GenBank/DDBJ databases">
        <authorList>
            <person name="MacLean D."/>
        </authorList>
    </citation>
    <scope>NUCLEOTIDE SEQUENCE</scope>
</reference>
<evidence type="ECO:0000259" key="1">
    <source>
        <dbReference type="Pfam" id="PF24964"/>
    </source>
</evidence>
<dbReference type="Pfam" id="PF24964">
    <property type="entry name" value="DUF7769"/>
    <property type="match status" value="1"/>
</dbReference>
<gene>
    <name evidence="2" type="primary">AlNc14C286G10176</name>
    <name evidence="2" type="ORF">ALNC14_114110</name>
</gene>
<evidence type="ECO:0000313" key="2">
    <source>
        <dbReference type="EMBL" id="CCA25267.1"/>
    </source>
</evidence>
<organism evidence="2">
    <name type="scientific">Albugo laibachii Nc14</name>
    <dbReference type="NCBI Taxonomy" id="890382"/>
    <lineage>
        <taxon>Eukaryota</taxon>
        <taxon>Sar</taxon>
        <taxon>Stramenopiles</taxon>
        <taxon>Oomycota</taxon>
        <taxon>Peronosporomycetes</taxon>
        <taxon>Albuginales</taxon>
        <taxon>Albuginaceae</taxon>
        <taxon>Albugo</taxon>
    </lineage>
</organism>
<dbReference type="InterPro" id="IPR036397">
    <property type="entry name" value="RNaseH_sf"/>
</dbReference>
<reference evidence="2" key="1">
    <citation type="journal article" date="2011" name="PLoS Biol.">
        <title>Gene gain and loss during evolution of obligate parasitism in the white rust pathogen of Arabidopsis thaliana.</title>
        <authorList>
            <person name="Kemen E."/>
            <person name="Gardiner A."/>
            <person name="Schultz-Larsen T."/>
            <person name="Kemen A.C."/>
            <person name="Balmuth A.L."/>
            <person name="Robert-Seilaniantz A."/>
            <person name="Bailey K."/>
            <person name="Holub E."/>
            <person name="Studholme D.J."/>
            <person name="Maclean D."/>
            <person name="Jones J.D."/>
        </authorList>
    </citation>
    <scope>NUCLEOTIDE SEQUENCE</scope>
</reference>
<accession>F0WV30</accession>
<dbReference type="Gene3D" id="3.30.420.10">
    <property type="entry name" value="Ribonuclease H-like superfamily/Ribonuclease H"/>
    <property type="match status" value="1"/>
</dbReference>
<protein>
    <submittedName>
        <fullName evidence="2">Transposase putative</fullName>
    </submittedName>
</protein>
<feature type="domain" description="DUF7769" evidence="1">
    <location>
        <begin position="47"/>
        <end position="99"/>
    </location>
</feature>